<accession>A0A139HS07</accession>
<dbReference type="AlphaFoldDB" id="A0A139HS07"/>
<evidence type="ECO:0000256" key="5">
    <source>
        <dbReference type="ARBA" id="ARBA00023136"/>
    </source>
</evidence>
<keyword evidence="9" id="KW-1185">Reference proteome</keyword>
<dbReference type="GO" id="GO:0005384">
    <property type="term" value="F:manganese ion transmembrane transporter activity"/>
    <property type="evidence" value="ECO:0007669"/>
    <property type="project" value="InterPro"/>
</dbReference>
<evidence type="ECO:0000256" key="7">
    <source>
        <dbReference type="SAM" id="Phobius"/>
    </source>
</evidence>
<feature type="compositionally biased region" description="Polar residues" evidence="6">
    <location>
        <begin position="1"/>
        <end position="11"/>
    </location>
</feature>
<evidence type="ECO:0000256" key="3">
    <source>
        <dbReference type="ARBA" id="ARBA00022692"/>
    </source>
</evidence>
<feature type="transmembrane region" description="Helical" evidence="7">
    <location>
        <begin position="228"/>
        <end position="246"/>
    </location>
</feature>
<organism evidence="8 9">
    <name type="scientific">Pseudocercospora eumusae</name>
    <dbReference type="NCBI Taxonomy" id="321146"/>
    <lineage>
        <taxon>Eukaryota</taxon>
        <taxon>Fungi</taxon>
        <taxon>Dikarya</taxon>
        <taxon>Ascomycota</taxon>
        <taxon>Pezizomycotina</taxon>
        <taxon>Dothideomycetes</taxon>
        <taxon>Dothideomycetidae</taxon>
        <taxon>Mycosphaerellales</taxon>
        <taxon>Mycosphaerellaceae</taxon>
        <taxon>Pseudocercospora</taxon>
    </lineage>
</organism>
<evidence type="ECO:0008006" key="10">
    <source>
        <dbReference type="Google" id="ProtNLM"/>
    </source>
</evidence>
<evidence type="ECO:0000313" key="8">
    <source>
        <dbReference type="EMBL" id="KXT05189.1"/>
    </source>
</evidence>
<comment type="similarity">
    <text evidence="2">Belongs to the CCC1 family.</text>
</comment>
<feature type="transmembrane region" description="Helical" evidence="7">
    <location>
        <begin position="258"/>
        <end position="280"/>
    </location>
</feature>
<evidence type="ECO:0000256" key="1">
    <source>
        <dbReference type="ARBA" id="ARBA00004127"/>
    </source>
</evidence>
<feature type="transmembrane region" description="Helical" evidence="7">
    <location>
        <begin position="197"/>
        <end position="221"/>
    </location>
</feature>
<protein>
    <recommendedName>
        <fullName evidence="10">DUF125-domain-containing protein</fullName>
    </recommendedName>
</protein>
<comment type="subcellular location">
    <subcellularLocation>
        <location evidence="1">Endomembrane system</location>
        <topology evidence="1">Multi-pass membrane protein</topology>
    </subcellularLocation>
</comment>
<dbReference type="OrthoDB" id="73465at2759"/>
<feature type="transmembrane region" description="Helical" evidence="7">
    <location>
        <begin position="67"/>
        <end position="91"/>
    </location>
</feature>
<dbReference type="GO" id="GO:0012505">
    <property type="term" value="C:endomembrane system"/>
    <property type="evidence" value="ECO:0007669"/>
    <property type="project" value="UniProtKB-SubCell"/>
</dbReference>
<dbReference type="STRING" id="321146.A0A139HS07"/>
<dbReference type="Proteomes" id="UP000070133">
    <property type="component" value="Unassembled WGS sequence"/>
</dbReference>
<dbReference type="EMBL" id="LFZN01000014">
    <property type="protein sequence ID" value="KXT05189.1"/>
    <property type="molecule type" value="Genomic_DNA"/>
</dbReference>
<proteinExistence type="inferred from homology"/>
<dbReference type="InterPro" id="IPR008217">
    <property type="entry name" value="Ccc1_fam"/>
</dbReference>
<sequence>MKLPTLSTSRFAKQPTAAKDPEKTSSHSEKHAANGVFVRDSIIGFADGLTVPFALTAGLSSLGSSKIVVLGGLAELFAGSISMGLGAYLAAVTEKKHYEVEEEKDGADDGLGENEEKSLNVPLQRKRRFMRSLISGYKLGCTLDQTFLTLVLVTFRYGIARTSALPVVDSLKKDEDMWVKFMMDFELKLEKPSTKMAWIEGLVMGISYFFGGLLPMIPYFATRRVSEALIASIGITSIILLAFGYTKSRVTGCSQRDSGLGALQTLFIGGAAAGVSYGIVKGINSSKAFD</sequence>
<comment type="caution">
    <text evidence="8">The sequence shown here is derived from an EMBL/GenBank/DDBJ whole genome shotgun (WGS) entry which is preliminary data.</text>
</comment>
<evidence type="ECO:0000256" key="4">
    <source>
        <dbReference type="ARBA" id="ARBA00022989"/>
    </source>
</evidence>
<evidence type="ECO:0000256" key="2">
    <source>
        <dbReference type="ARBA" id="ARBA00007049"/>
    </source>
</evidence>
<dbReference type="CDD" id="cd02435">
    <property type="entry name" value="CCC1"/>
    <property type="match status" value="1"/>
</dbReference>
<keyword evidence="5 7" id="KW-0472">Membrane</keyword>
<evidence type="ECO:0000256" key="6">
    <source>
        <dbReference type="SAM" id="MobiDB-lite"/>
    </source>
</evidence>
<dbReference type="Pfam" id="PF01988">
    <property type="entry name" value="VIT1"/>
    <property type="match status" value="1"/>
</dbReference>
<feature type="region of interest" description="Disordered" evidence="6">
    <location>
        <begin position="1"/>
        <end position="31"/>
    </location>
</feature>
<dbReference type="GO" id="GO:0030026">
    <property type="term" value="P:intracellular manganese ion homeostasis"/>
    <property type="evidence" value="ECO:0007669"/>
    <property type="project" value="InterPro"/>
</dbReference>
<evidence type="ECO:0000313" key="9">
    <source>
        <dbReference type="Proteomes" id="UP000070133"/>
    </source>
</evidence>
<name>A0A139HS07_9PEZI</name>
<gene>
    <name evidence="8" type="ORF">AC578_8438</name>
</gene>
<feature type="compositionally biased region" description="Basic and acidic residues" evidence="6">
    <location>
        <begin position="19"/>
        <end position="31"/>
    </location>
</feature>
<dbReference type="PANTHER" id="PTHR31851">
    <property type="entry name" value="FE(2+)/MN(2+) TRANSPORTER PCL1"/>
    <property type="match status" value="1"/>
</dbReference>
<keyword evidence="4 7" id="KW-1133">Transmembrane helix</keyword>
<keyword evidence="3 7" id="KW-0812">Transmembrane</keyword>
<reference evidence="8 9" key="1">
    <citation type="submission" date="2015-07" db="EMBL/GenBank/DDBJ databases">
        <title>Comparative genomics of the Sigatoka disease complex on banana suggests a link between parallel evolutionary changes in Pseudocercospora fijiensis and Pseudocercospora eumusae and increased virulence on the banana host.</title>
        <authorList>
            <person name="Chang T.-C."/>
            <person name="Salvucci A."/>
            <person name="Crous P.W."/>
            <person name="Stergiopoulos I."/>
        </authorList>
    </citation>
    <scope>NUCLEOTIDE SEQUENCE [LARGE SCALE GENOMIC DNA]</scope>
    <source>
        <strain evidence="8 9">CBS 114824</strain>
    </source>
</reference>